<accession>A0A382QUJ0</accession>
<dbReference type="AlphaFoldDB" id="A0A382QUJ0"/>
<gene>
    <name evidence="1" type="ORF">METZ01_LOCUS341422</name>
</gene>
<proteinExistence type="predicted"/>
<dbReference type="EMBL" id="UINC01116673">
    <property type="protein sequence ID" value="SVC88568.1"/>
    <property type="molecule type" value="Genomic_DNA"/>
</dbReference>
<reference evidence="1" key="1">
    <citation type="submission" date="2018-05" db="EMBL/GenBank/DDBJ databases">
        <authorList>
            <person name="Lanie J.A."/>
            <person name="Ng W.-L."/>
            <person name="Kazmierczak K.M."/>
            <person name="Andrzejewski T.M."/>
            <person name="Davidsen T.M."/>
            <person name="Wayne K.J."/>
            <person name="Tettelin H."/>
            <person name="Glass J.I."/>
            <person name="Rusch D."/>
            <person name="Podicherti R."/>
            <person name="Tsui H.-C.T."/>
            <person name="Winkler M.E."/>
        </authorList>
    </citation>
    <scope>NUCLEOTIDE SEQUENCE</scope>
</reference>
<protein>
    <submittedName>
        <fullName evidence="1">Uncharacterized protein</fullName>
    </submittedName>
</protein>
<feature type="non-terminal residue" evidence="1">
    <location>
        <position position="138"/>
    </location>
</feature>
<organism evidence="1">
    <name type="scientific">marine metagenome</name>
    <dbReference type="NCBI Taxonomy" id="408172"/>
    <lineage>
        <taxon>unclassified sequences</taxon>
        <taxon>metagenomes</taxon>
        <taxon>ecological metagenomes</taxon>
    </lineage>
</organism>
<name>A0A382QUJ0_9ZZZZ</name>
<evidence type="ECO:0000313" key="1">
    <source>
        <dbReference type="EMBL" id="SVC88568.1"/>
    </source>
</evidence>
<sequence length="138" mass="16225">MKKYFKIEVYSYGGETVMGTVSKEQYDYWIQKEQESAGAIGEYFSEFEFDPENTNKNVPEKSRFNCSWFELDNVVHTNGPEISDENVLEIIETDKDEKEINREKLTMDMDLLDSTFKLQFEDFGPDHDKVKGKQFFLA</sequence>